<keyword evidence="3 4" id="KW-0732">Signal</keyword>
<evidence type="ECO:0000313" key="7">
    <source>
        <dbReference type="Proteomes" id="UP001410394"/>
    </source>
</evidence>
<evidence type="ECO:0000256" key="4">
    <source>
        <dbReference type="SAM" id="SignalP"/>
    </source>
</evidence>
<dbReference type="CDD" id="cd13688">
    <property type="entry name" value="PBP2_GltI_DEBP"/>
    <property type="match status" value="1"/>
</dbReference>
<gene>
    <name evidence="6" type="ORF">ABDB84_15255</name>
</gene>
<comment type="caution">
    <text evidence="6">The sequence shown here is derived from an EMBL/GenBank/DDBJ whole genome shotgun (WGS) entry which is preliminary data.</text>
</comment>
<proteinExistence type="inferred from homology"/>
<dbReference type="Proteomes" id="UP001410394">
    <property type="component" value="Unassembled WGS sequence"/>
</dbReference>
<accession>A0ABU9Z1R5</accession>
<evidence type="ECO:0000313" key="6">
    <source>
        <dbReference type="EMBL" id="MEN3069838.1"/>
    </source>
</evidence>
<organism evidence="6 7">
    <name type="scientific">Uliginosibacterium sediminicola</name>
    <dbReference type="NCBI Taxonomy" id="2024550"/>
    <lineage>
        <taxon>Bacteria</taxon>
        <taxon>Pseudomonadati</taxon>
        <taxon>Pseudomonadota</taxon>
        <taxon>Betaproteobacteria</taxon>
        <taxon>Rhodocyclales</taxon>
        <taxon>Zoogloeaceae</taxon>
        <taxon>Uliginosibacterium</taxon>
    </lineage>
</organism>
<dbReference type="SMART" id="SM00062">
    <property type="entry name" value="PBPb"/>
    <property type="match status" value="1"/>
</dbReference>
<dbReference type="InterPro" id="IPR001638">
    <property type="entry name" value="Solute-binding_3/MltF_N"/>
</dbReference>
<dbReference type="InterPro" id="IPR051455">
    <property type="entry name" value="Bact_solute-bind_prot3"/>
</dbReference>
<protein>
    <submittedName>
        <fullName evidence="6">Transporter substrate-binding domain-containing protein</fullName>
    </submittedName>
</protein>
<evidence type="ECO:0000256" key="3">
    <source>
        <dbReference type="ARBA" id="ARBA00022729"/>
    </source>
</evidence>
<evidence type="ECO:0000259" key="5">
    <source>
        <dbReference type="SMART" id="SM00062"/>
    </source>
</evidence>
<dbReference type="SUPFAM" id="SSF53850">
    <property type="entry name" value="Periplasmic binding protein-like II"/>
    <property type="match status" value="1"/>
</dbReference>
<dbReference type="EMBL" id="JBDIVE010000009">
    <property type="protein sequence ID" value="MEN3069838.1"/>
    <property type="molecule type" value="Genomic_DNA"/>
</dbReference>
<dbReference type="PANTHER" id="PTHR30085">
    <property type="entry name" value="AMINO ACID ABC TRANSPORTER PERMEASE"/>
    <property type="match status" value="1"/>
</dbReference>
<dbReference type="Gene3D" id="3.40.190.10">
    <property type="entry name" value="Periplasmic binding protein-like II"/>
    <property type="match status" value="2"/>
</dbReference>
<dbReference type="RefSeq" id="WP_345920612.1">
    <property type="nucleotide sequence ID" value="NZ_JBDIVE010000009.1"/>
</dbReference>
<sequence length="300" mass="32209">MKKLLLVAAVLSSIAQVSQAQEIDGTLKKVKDTGSITLGIRESSGPLSYLDANQKVIGYHIDICYKIVDAVKAKLKLPGLKVAEQAVTSQNRIPLVVNGTVDLECGSTTNSADRQKQVAFAPTTFVTNVRMAVKKASGITDLDQLGGKPVATTTGTTSVALMRAHEKGKSIDFKEVYGKDHADSFLLLESDRAVAFVMDDNLLASLIANSQNAAQYAIVGPALSTEPIAIMLRKDDPQFKALVDDTVKGLMKSGEINKLYAKWFTSPIPPKNVSLNFAMSDALKNAIANPNDNPVEAYKK</sequence>
<comment type="similarity">
    <text evidence="1">Belongs to the bacterial solute-binding protein 3 family.</text>
</comment>
<dbReference type="Pfam" id="PF00497">
    <property type="entry name" value="SBP_bac_3"/>
    <property type="match status" value="1"/>
</dbReference>
<evidence type="ECO:0000256" key="1">
    <source>
        <dbReference type="ARBA" id="ARBA00010333"/>
    </source>
</evidence>
<keyword evidence="7" id="KW-1185">Reference proteome</keyword>
<feature type="domain" description="Solute-binding protein family 3/N-terminal" evidence="5">
    <location>
        <begin position="35"/>
        <end position="267"/>
    </location>
</feature>
<feature type="signal peptide" evidence="4">
    <location>
        <begin position="1"/>
        <end position="20"/>
    </location>
</feature>
<evidence type="ECO:0000256" key="2">
    <source>
        <dbReference type="ARBA" id="ARBA00022448"/>
    </source>
</evidence>
<reference evidence="6 7" key="1">
    <citation type="journal article" date="2018" name="Int. J. Syst. Evol. Microbiol.">
        <title>Uliginosibacterium sediminicola sp. nov., isolated from freshwater sediment.</title>
        <authorList>
            <person name="Hwang W.M."/>
            <person name="Kim S.M."/>
            <person name="Kang K."/>
            <person name="Ahn T.Y."/>
        </authorList>
    </citation>
    <scope>NUCLEOTIDE SEQUENCE [LARGE SCALE GENOMIC DNA]</scope>
    <source>
        <strain evidence="6 7">M1-21</strain>
    </source>
</reference>
<keyword evidence="2" id="KW-0813">Transport</keyword>
<name>A0ABU9Z1R5_9RHOO</name>
<feature type="chain" id="PRO_5045570272" evidence="4">
    <location>
        <begin position="21"/>
        <end position="300"/>
    </location>
</feature>
<dbReference type="PANTHER" id="PTHR30085:SF2">
    <property type="entry name" value="GLUTAMATE_ASPARTATE IMPORT SOLUTE-BINDING PROTEIN"/>
    <property type="match status" value="1"/>
</dbReference>